<feature type="compositionally biased region" description="Pro residues" evidence="1">
    <location>
        <begin position="804"/>
        <end position="813"/>
    </location>
</feature>
<dbReference type="SUPFAM" id="SSF144232">
    <property type="entry name" value="HIT/MYND zinc finger-like"/>
    <property type="match status" value="1"/>
</dbReference>
<dbReference type="PANTHER" id="PTHR21517:SF3">
    <property type="entry name" value="APICAL JUNCTION COMPONENT 1 HOMOLOG"/>
    <property type="match status" value="1"/>
</dbReference>
<feature type="region of interest" description="Disordered" evidence="1">
    <location>
        <begin position="770"/>
        <end position="894"/>
    </location>
</feature>
<dbReference type="InterPro" id="IPR058586">
    <property type="entry name" value="Ajm-1"/>
</dbReference>
<evidence type="ECO:0000259" key="2">
    <source>
        <dbReference type="Pfam" id="PF26649"/>
    </source>
</evidence>
<feature type="compositionally biased region" description="Polar residues" evidence="1">
    <location>
        <begin position="721"/>
        <end position="733"/>
    </location>
</feature>
<feature type="region of interest" description="Disordered" evidence="1">
    <location>
        <begin position="1236"/>
        <end position="1286"/>
    </location>
</feature>
<evidence type="ECO:0000256" key="1">
    <source>
        <dbReference type="SAM" id="MobiDB-lite"/>
    </source>
</evidence>
<accession>A0A6G0YTZ9</accession>
<comment type="caution">
    <text evidence="3">The sequence shown here is derived from an EMBL/GenBank/DDBJ whole genome shotgun (WGS) entry which is preliminary data.</text>
</comment>
<sequence length="1688" mass="184482">MAENIAFSDWSEKLDTAGTNHWLPAYGLQQPPVAIVGNSHQNDPTFNSGPRDHTDYFDDNNEEDLCDNGEEDNWSSFNQSSYGGNIGNSTSYIFLETILEETSDDLRTDSERSSEEDFIKEENWSVINRGDPFNLFNSSNNNKQVPARLLYDNNDPGVHDDDDDNDSMLFYRDNLQDHHLWTNGAGGGPLTNGCGGGSLLQFESLEKQCEQTVFRTTATATPFMTNSVESLNAAQRPAGVPRRQNWKHQPTLDDDCGTTTATAVDDDEAVLCSTPFSSYAGDGSSVKSLSKSMESVHSTASRKKSNNNCRDGVNDVSQSLDELRMYGRDDGQYDSAVAAVGTTCAVSQPATGMYKTVDCLIDPAYCGKMDDEDETDGKKQEDVVQDVGCNQQQQQRSSENLSEDSGFGDQVPRGPVTQQTYKPIAEDENYFEMSTKSIATIAAAVSATAAQCSVAGKGKGADDDDDDADGEMKSKFSAAWHSYPDLGDRPSVTTESPTTDDDDDRRHHHHHHHHRDGTAMASRMPMSSTPNLCADGLLALTDGGDYLRSKKLLDSTVSLDRSHSLKRIHYESESALSVASSRGSNLLITTSFVNLATAPTPNKGVHFCPVVSEVNWRESFSSSSCTDVGGGGGVVEDENGSDEPPETEDDDEDYDRISDEVDENIDTMVMKLLTGLPSETRRPSVAEKQQLRERLDFITGGSPPMSHRIIAAPTNNTAATGSNSHGRSVQPRPTQVDAPAAVAMSSAKSKTIGDKLGGFFQRFSLRRLSGRRNKDKKKQKAEECNAAAAAVSTQSSNNNNCRPDTPPPPPPVAGRPSGATTAAATSDRGKKPPLPPQPPSTDGYVTRRRLMYDENRGSRLPPPPALPTAGSRASLQSRSSAAVAMSRPDHRAGLLETDLDSNVTRTSSSSLMMGGGGCSPNKKARSLLDLGASSAKLSLAPNDSNRSSADGSSSNTTDYRAKSMEFLLDKENQAAVQVSGNNMGGSEFCGSFGTREERGRLSERNQYTQRSIAPENELRKVNVNSGERILSEHELRIQRSLQRLNLPEWYKTCNVPAQGFILKRHSDAGYTTSMSSLSSNQSQSPKMYSNYNNTLLSPQTHAATKNFSRWSTSRLNGSNSNSTSPCSSTRSSFNYRQPYLGWRSQEKLSKPRTPAERLAAGLLAQQQHEQTCQTSLSEVQSSIKEVTSAIANYVSSSTPDGSKERLNTDQDTPSRCPSFKGSTGRLCWLESSFVGNKRPSLTRDTPPSELSTPPSHRKATSVVKQTQNNGNWVNDRPSPGSTTMDDVLNSLLGLQFQGTTANNARYHHHLPHQHRRGSDADESSGRNLRRRPYAASVSGNASAASAAASTPPKKQQQAAPVAGAIRCRYSECRLTATVSEARRTFKMCHNCNHMYCSRRCRRAHWQNHRKTCLDRRTATLCPSIVDAIRTNDRCAERLSTIARRGYLAHGRGAVKCYFSGVELADKFVRGGGDDMHCEPVYAKWTDIDPELDALAQLCKTYNPDTRYVLHVSVCVLSEVPGPGPVQWERHVVYKCAKMHLDKTLRAAEAVSEPAAAAAANDHRGGGGPDTLILTSLPGRDRRDVRTARRVCFVNVQRHLRQRGVELRHQFPDVHRKLCEYVDGGPDVTFTPVTVYPRDRASGKTFMCIIMPDTEPEKLSLLPGDSARVQTIDVGRENATTAADDRTQQ</sequence>
<feature type="compositionally biased region" description="Basic residues" evidence="1">
    <location>
        <begin position="770"/>
        <end position="779"/>
    </location>
</feature>
<dbReference type="PANTHER" id="PTHR21517">
    <property type="entry name" value="APICAL JUNCTION COMPONENT 1 HOMOLOG"/>
    <property type="match status" value="1"/>
</dbReference>
<feature type="region of interest" description="Disordered" evidence="1">
    <location>
        <begin position="1194"/>
        <end position="1218"/>
    </location>
</feature>
<dbReference type="GO" id="GO:0005886">
    <property type="term" value="C:plasma membrane"/>
    <property type="evidence" value="ECO:0007669"/>
    <property type="project" value="TreeGrafter"/>
</dbReference>
<dbReference type="GO" id="GO:0043296">
    <property type="term" value="C:apical junction complex"/>
    <property type="evidence" value="ECO:0007669"/>
    <property type="project" value="TreeGrafter"/>
</dbReference>
<feature type="compositionally biased region" description="Polar residues" evidence="1">
    <location>
        <begin position="791"/>
        <end position="802"/>
    </location>
</feature>
<feature type="region of interest" description="Disordered" evidence="1">
    <location>
        <begin position="937"/>
        <end position="957"/>
    </location>
</feature>
<protein>
    <recommendedName>
        <fullName evidence="2">Apical junction molecule ajm1 alpha/beta domain-containing protein</fullName>
    </recommendedName>
</protein>
<feature type="region of interest" description="Disordered" evidence="1">
    <location>
        <begin position="622"/>
        <end position="655"/>
    </location>
</feature>
<keyword evidence="4" id="KW-1185">Reference proteome</keyword>
<feature type="region of interest" description="Disordered" evidence="1">
    <location>
        <begin position="280"/>
        <end position="314"/>
    </location>
</feature>
<dbReference type="GO" id="GO:0045216">
    <property type="term" value="P:cell-cell junction organization"/>
    <property type="evidence" value="ECO:0007669"/>
    <property type="project" value="InterPro"/>
</dbReference>
<feature type="domain" description="Apical junction molecule ajm1 alpha/beta" evidence="2">
    <location>
        <begin position="1416"/>
        <end position="1520"/>
    </location>
</feature>
<evidence type="ECO:0000313" key="4">
    <source>
        <dbReference type="Proteomes" id="UP000478052"/>
    </source>
</evidence>
<feature type="compositionally biased region" description="Low complexity" evidence="1">
    <location>
        <begin position="942"/>
        <end position="957"/>
    </location>
</feature>
<feature type="compositionally biased region" description="Basic residues" evidence="1">
    <location>
        <begin position="506"/>
        <end position="515"/>
    </location>
</feature>
<feature type="region of interest" description="Disordered" evidence="1">
    <location>
        <begin position="717"/>
        <end position="738"/>
    </location>
</feature>
<reference evidence="3 4" key="1">
    <citation type="submission" date="2019-08" db="EMBL/GenBank/DDBJ databases">
        <title>Whole genome of Aphis craccivora.</title>
        <authorList>
            <person name="Voronova N.V."/>
            <person name="Shulinski R.S."/>
            <person name="Bandarenka Y.V."/>
            <person name="Zhorov D.G."/>
            <person name="Warner D."/>
        </authorList>
    </citation>
    <scope>NUCLEOTIDE SEQUENCE [LARGE SCALE GENOMIC DNA]</scope>
    <source>
        <strain evidence="3">180601</strain>
        <tissue evidence="3">Whole Body</tissue>
    </source>
</reference>
<proteinExistence type="predicted"/>
<dbReference type="EMBL" id="VUJU01002450">
    <property type="protein sequence ID" value="KAF0761249.1"/>
    <property type="molecule type" value="Genomic_DNA"/>
</dbReference>
<feature type="region of interest" description="Disordered" evidence="1">
    <location>
        <begin position="370"/>
        <end position="416"/>
    </location>
</feature>
<gene>
    <name evidence="3" type="ORF">FWK35_00027561</name>
</gene>
<feature type="compositionally biased region" description="Low complexity" evidence="1">
    <location>
        <begin position="1334"/>
        <end position="1349"/>
    </location>
</feature>
<evidence type="ECO:0000313" key="3">
    <source>
        <dbReference type="EMBL" id="KAF0761249.1"/>
    </source>
</evidence>
<feature type="region of interest" description="Disordered" evidence="1">
    <location>
        <begin position="452"/>
        <end position="471"/>
    </location>
</feature>
<feature type="compositionally biased region" description="Polar residues" evidence="1">
    <location>
        <begin position="1242"/>
        <end position="1254"/>
    </location>
</feature>
<feature type="compositionally biased region" description="Acidic residues" evidence="1">
    <location>
        <begin position="635"/>
        <end position="655"/>
    </location>
</feature>
<dbReference type="InterPro" id="IPR038825">
    <property type="entry name" value="Apical_junction"/>
</dbReference>
<feature type="region of interest" description="Disordered" evidence="1">
    <location>
        <begin position="905"/>
        <end position="924"/>
    </location>
</feature>
<dbReference type="Pfam" id="PF26649">
    <property type="entry name" value="Ajm-1"/>
    <property type="match status" value="1"/>
</dbReference>
<dbReference type="OrthoDB" id="6431454at2759"/>
<feature type="compositionally biased region" description="Low complexity" evidence="1">
    <location>
        <begin position="284"/>
        <end position="296"/>
    </location>
</feature>
<feature type="compositionally biased region" description="Low complexity" evidence="1">
    <location>
        <begin position="869"/>
        <end position="884"/>
    </location>
</feature>
<organism evidence="3 4">
    <name type="scientific">Aphis craccivora</name>
    <name type="common">Cowpea aphid</name>
    <dbReference type="NCBI Taxonomy" id="307492"/>
    <lineage>
        <taxon>Eukaryota</taxon>
        <taxon>Metazoa</taxon>
        <taxon>Ecdysozoa</taxon>
        <taxon>Arthropoda</taxon>
        <taxon>Hexapoda</taxon>
        <taxon>Insecta</taxon>
        <taxon>Pterygota</taxon>
        <taxon>Neoptera</taxon>
        <taxon>Paraneoptera</taxon>
        <taxon>Hemiptera</taxon>
        <taxon>Sternorrhyncha</taxon>
        <taxon>Aphidomorpha</taxon>
        <taxon>Aphidoidea</taxon>
        <taxon>Aphididae</taxon>
        <taxon>Aphidini</taxon>
        <taxon>Aphis</taxon>
        <taxon>Aphis</taxon>
    </lineage>
</organism>
<dbReference type="Proteomes" id="UP000478052">
    <property type="component" value="Unassembled WGS sequence"/>
</dbReference>
<feature type="compositionally biased region" description="Polar residues" evidence="1">
    <location>
        <begin position="1262"/>
        <end position="1272"/>
    </location>
</feature>
<feature type="region of interest" description="Disordered" evidence="1">
    <location>
        <begin position="478"/>
        <end position="524"/>
    </location>
</feature>
<name>A0A6G0YTZ9_APHCR</name>
<feature type="region of interest" description="Disordered" evidence="1">
    <location>
        <begin position="1333"/>
        <end position="1360"/>
    </location>
</feature>